<comment type="similarity">
    <text evidence="12">Belongs to the ABC transporter superfamily. Macrolide exporter (TC 3.A.1.122) family.</text>
</comment>
<evidence type="ECO:0000256" key="3">
    <source>
        <dbReference type="ARBA" id="ARBA00022475"/>
    </source>
</evidence>
<keyword evidence="18" id="KW-1185">Reference proteome</keyword>
<keyword evidence="11" id="KW-0046">Antibiotic resistance</keyword>
<dbReference type="PANTHER" id="PTHR30572:SF14">
    <property type="entry name" value="MACROLIDE EXPORT ATP-BINDING_PERMEASE PROTEIN MACB"/>
    <property type="match status" value="1"/>
</dbReference>
<dbReference type="SMART" id="SM00382">
    <property type="entry name" value="AAA"/>
    <property type="match status" value="1"/>
</dbReference>
<dbReference type="Pfam" id="PF00005">
    <property type="entry name" value="ABC_tran"/>
    <property type="match status" value="1"/>
</dbReference>
<keyword evidence="3" id="KW-1003">Cell membrane</keyword>
<dbReference type="InterPro" id="IPR025857">
    <property type="entry name" value="MacB_PCD"/>
</dbReference>
<keyword evidence="5 15" id="KW-0812">Transmembrane</keyword>
<accession>A0ABW5CJR3</accession>
<evidence type="ECO:0000256" key="13">
    <source>
        <dbReference type="ARBA" id="ARBA00041199"/>
    </source>
</evidence>
<evidence type="ECO:0000313" key="18">
    <source>
        <dbReference type="Proteomes" id="UP001597371"/>
    </source>
</evidence>
<evidence type="ECO:0000256" key="2">
    <source>
        <dbReference type="ARBA" id="ARBA00022448"/>
    </source>
</evidence>
<feature type="domain" description="ABC transporter" evidence="16">
    <location>
        <begin position="17"/>
        <end position="255"/>
    </location>
</feature>
<dbReference type="InterPro" id="IPR017871">
    <property type="entry name" value="ABC_transporter-like_CS"/>
</dbReference>
<dbReference type="SUPFAM" id="SSF52540">
    <property type="entry name" value="P-loop containing nucleoside triphosphate hydrolases"/>
    <property type="match status" value="1"/>
</dbReference>
<evidence type="ECO:0000313" key="17">
    <source>
        <dbReference type="EMBL" id="MFD2236862.1"/>
    </source>
</evidence>
<dbReference type="PROSITE" id="PS00211">
    <property type="entry name" value="ABC_TRANSPORTER_1"/>
    <property type="match status" value="1"/>
</dbReference>
<dbReference type="Pfam" id="PF12704">
    <property type="entry name" value="MacB_PCD"/>
    <property type="match status" value="1"/>
</dbReference>
<feature type="transmembrane region" description="Helical" evidence="15">
    <location>
        <begin position="540"/>
        <end position="565"/>
    </location>
</feature>
<protein>
    <recommendedName>
        <fullName evidence="13">Pyoverdine export ATP-binding/permease protein PvdT</fullName>
    </recommendedName>
</protein>
<dbReference type="InterPro" id="IPR003439">
    <property type="entry name" value="ABC_transporter-like_ATP-bd"/>
</dbReference>
<reference evidence="18" key="1">
    <citation type="journal article" date="2019" name="Int. J. Syst. Evol. Microbiol.">
        <title>The Global Catalogue of Microorganisms (GCM) 10K type strain sequencing project: providing services to taxonomists for standard genome sequencing and annotation.</title>
        <authorList>
            <consortium name="The Broad Institute Genomics Platform"/>
            <consortium name="The Broad Institute Genome Sequencing Center for Infectious Disease"/>
            <person name="Wu L."/>
            <person name="Ma J."/>
        </authorList>
    </citation>
    <scope>NUCLEOTIDE SEQUENCE [LARGE SCALE GENOMIC DNA]</scope>
    <source>
        <strain evidence="18">ZS-35-S2</strain>
    </source>
</reference>
<evidence type="ECO:0000256" key="5">
    <source>
        <dbReference type="ARBA" id="ARBA00022692"/>
    </source>
</evidence>
<evidence type="ECO:0000256" key="6">
    <source>
        <dbReference type="ARBA" id="ARBA00022741"/>
    </source>
</evidence>
<dbReference type="InterPro" id="IPR017911">
    <property type="entry name" value="MacB-like_ATP-bd"/>
</dbReference>
<dbReference type="Pfam" id="PF02687">
    <property type="entry name" value="FtsX"/>
    <property type="match status" value="1"/>
</dbReference>
<evidence type="ECO:0000256" key="11">
    <source>
        <dbReference type="ARBA" id="ARBA00023251"/>
    </source>
</evidence>
<feature type="transmembrane region" description="Helical" evidence="15">
    <location>
        <begin position="593"/>
        <end position="615"/>
    </location>
</feature>
<dbReference type="RefSeq" id="WP_245195716.1">
    <property type="nucleotide sequence ID" value="NZ_CP072611.1"/>
</dbReference>
<evidence type="ECO:0000256" key="8">
    <source>
        <dbReference type="ARBA" id="ARBA00022967"/>
    </source>
</evidence>
<organism evidence="17 18">
    <name type="scientific">Aureimonas populi</name>
    <dbReference type="NCBI Taxonomy" id="1701758"/>
    <lineage>
        <taxon>Bacteria</taxon>
        <taxon>Pseudomonadati</taxon>
        <taxon>Pseudomonadota</taxon>
        <taxon>Alphaproteobacteria</taxon>
        <taxon>Hyphomicrobiales</taxon>
        <taxon>Aurantimonadaceae</taxon>
        <taxon>Aureimonas</taxon>
    </lineage>
</organism>
<dbReference type="Gene3D" id="3.40.50.300">
    <property type="entry name" value="P-loop containing nucleotide triphosphate hydrolases"/>
    <property type="match status" value="1"/>
</dbReference>
<comment type="subcellular location">
    <subcellularLocation>
        <location evidence="1">Cell inner membrane</location>
        <topology evidence="1">Multi-pass membrane protein</topology>
    </subcellularLocation>
</comment>
<keyword evidence="2" id="KW-0813">Transport</keyword>
<keyword evidence="7" id="KW-0067">ATP-binding</keyword>
<evidence type="ECO:0000256" key="1">
    <source>
        <dbReference type="ARBA" id="ARBA00004429"/>
    </source>
</evidence>
<gene>
    <name evidence="17" type="ORF">ACFSKQ_05210</name>
</gene>
<feature type="transmembrane region" description="Helical" evidence="15">
    <location>
        <begin position="289"/>
        <end position="309"/>
    </location>
</feature>
<evidence type="ECO:0000256" key="7">
    <source>
        <dbReference type="ARBA" id="ARBA00022840"/>
    </source>
</evidence>
<proteinExistence type="inferred from homology"/>
<dbReference type="CDD" id="cd03255">
    <property type="entry name" value="ABC_MJ0796_LolCDE_FtsE"/>
    <property type="match status" value="1"/>
</dbReference>
<evidence type="ECO:0000256" key="12">
    <source>
        <dbReference type="ARBA" id="ARBA00038388"/>
    </source>
</evidence>
<keyword evidence="9 15" id="KW-1133">Transmembrane helix</keyword>
<keyword evidence="10 15" id="KW-0472">Membrane</keyword>
<dbReference type="InterPro" id="IPR027417">
    <property type="entry name" value="P-loop_NTPase"/>
</dbReference>
<name>A0ABW5CJR3_9HYPH</name>
<dbReference type="EMBL" id="JBHUIJ010000005">
    <property type="protein sequence ID" value="MFD2236862.1"/>
    <property type="molecule type" value="Genomic_DNA"/>
</dbReference>
<dbReference type="Proteomes" id="UP001597371">
    <property type="component" value="Unassembled WGS sequence"/>
</dbReference>
<evidence type="ECO:0000256" key="9">
    <source>
        <dbReference type="ARBA" id="ARBA00022989"/>
    </source>
</evidence>
<dbReference type="InterPro" id="IPR003593">
    <property type="entry name" value="AAA+_ATPase"/>
</dbReference>
<dbReference type="PANTHER" id="PTHR30572">
    <property type="entry name" value="MEMBRANE COMPONENT OF TRANSPORTER-RELATED"/>
    <property type="match status" value="1"/>
</dbReference>
<feature type="transmembrane region" description="Helical" evidence="15">
    <location>
        <begin position="621"/>
        <end position="646"/>
    </location>
</feature>
<evidence type="ECO:0000256" key="14">
    <source>
        <dbReference type="SAM" id="MobiDB-lite"/>
    </source>
</evidence>
<feature type="region of interest" description="Disordered" evidence="14">
    <location>
        <begin position="231"/>
        <end position="260"/>
    </location>
</feature>
<keyword evidence="4" id="KW-0997">Cell inner membrane</keyword>
<comment type="caution">
    <text evidence="17">The sequence shown here is derived from an EMBL/GenBank/DDBJ whole genome shotgun (WGS) entry which is preliminary data.</text>
</comment>
<keyword evidence="6" id="KW-0547">Nucleotide-binding</keyword>
<dbReference type="PROSITE" id="PS50893">
    <property type="entry name" value="ABC_TRANSPORTER_2"/>
    <property type="match status" value="1"/>
</dbReference>
<sequence>MLDRPHMPATAAARTELRLEGVRKSYPSGGERLDVLKGISLSIGEGEFVAIIGQSGSGKSTLMNILGCLDRPSAGRYFVGGRDVSELEGDELAALRRDIFGFIFQSYHLVPGASARENVELPAIYAGLGADERAERAERLLTLIGLGERMDHRPNQLSGGQQQRVSISRALMNGGSVILADEPTGALDTASGREVMALLRSLNADGHTVIVITHDPKIAAQADRLIEIEDGEIVSDTPSPEAGARAARASPAPPASAPPARRAASALAGLGEAVRMAFRSLAASPLRTALTLLGMVIGVAAVIVMLAIGNGSRQDVVERISAMGTNQILVRPGAPGQRVPGGVVATLVPADARAIAGLDNVAAVVPEIQGSVTARAGGADHQTTVTATWPDFSAARSWPVASGSFLEEEDEAGYAPVAVLGKTVRDALFAGGDDPIGQYVLLNNNPFLIVGVMGEMGASTMGSDQDDAIFVPLSTGSLRLFGQTYLRSLTVMVEDVSRISQTESEVQALLDGRHGTRDTNIRNMSSLLEAVQATAGTMTVLLGSVAAISLLVGGIGIMNIMLVNVTERTREIGIRMATGARQRDILRQFSTEAVVVSGLGGALGCLLGLGVSLALKAFGLSLVVTAGPFALAFGSAFLTGLVFGWLPARKAAGLDPAVALSGA</sequence>
<evidence type="ECO:0000256" key="4">
    <source>
        <dbReference type="ARBA" id="ARBA00022519"/>
    </source>
</evidence>
<dbReference type="InterPro" id="IPR003838">
    <property type="entry name" value="ABC3_permease_C"/>
</dbReference>
<evidence type="ECO:0000256" key="10">
    <source>
        <dbReference type="ARBA" id="ARBA00023136"/>
    </source>
</evidence>
<feature type="compositionally biased region" description="Low complexity" evidence="14">
    <location>
        <begin position="238"/>
        <end position="250"/>
    </location>
</feature>
<dbReference type="InterPro" id="IPR050250">
    <property type="entry name" value="Macrolide_Exporter_MacB"/>
</dbReference>
<keyword evidence="8" id="KW-1278">Translocase</keyword>
<evidence type="ECO:0000259" key="16">
    <source>
        <dbReference type="PROSITE" id="PS50893"/>
    </source>
</evidence>
<evidence type="ECO:0000256" key="15">
    <source>
        <dbReference type="SAM" id="Phobius"/>
    </source>
</evidence>